<evidence type="ECO:0000313" key="2">
    <source>
        <dbReference type="Proteomes" id="UP000326396"/>
    </source>
</evidence>
<comment type="caution">
    <text evidence="1">The sequence shown here is derived from an EMBL/GenBank/DDBJ whole genome shotgun (WGS) entry which is preliminary data.</text>
</comment>
<keyword evidence="2" id="KW-1185">Reference proteome</keyword>
<dbReference type="Proteomes" id="UP000326396">
    <property type="component" value="Linkage Group LG13"/>
</dbReference>
<sequence length="113" mass="12617">MLTKLQFCLSTRHYKDKQPSEGRSYASEASLLLKGNSLLLKASEDSLLQPPKTKTKTSEDNSLTKTVADCFYSTKGTDNRHAGLRTTKITYRKSETTPYFSTAALNAKDHLKP</sequence>
<name>A0A5N6PB75_9ASTR</name>
<dbReference type="EMBL" id="SZYD01000005">
    <property type="protein sequence ID" value="KAD6119380.1"/>
    <property type="molecule type" value="Genomic_DNA"/>
</dbReference>
<accession>A0A5N6PB75</accession>
<evidence type="ECO:0000313" key="1">
    <source>
        <dbReference type="EMBL" id="KAD6119380.1"/>
    </source>
</evidence>
<dbReference type="AlphaFoldDB" id="A0A5N6PB75"/>
<organism evidence="1 2">
    <name type="scientific">Mikania micrantha</name>
    <name type="common">bitter vine</name>
    <dbReference type="NCBI Taxonomy" id="192012"/>
    <lineage>
        <taxon>Eukaryota</taxon>
        <taxon>Viridiplantae</taxon>
        <taxon>Streptophyta</taxon>
        <taxon>Embryophyta</taxon>
        <taxon>Tracheophyta</taxon>
        <taxon>Spermatophyta</taxon>
        <taxon>Magnoliopsida</taxon>
        <taxon>eudicotyledons</taxon>
        <taxon>Gunneridae</taxon>
        <taxon>Pentapetalae</taxon>
        <taxon>asterids</taxon>
        <taxon>campanulids</taxon>
        <taxon>Asterales</taxon>
        <taxon>Asteraceae</taxon>
        <taxon>Asteroideae</taxon>
        <taxon>Heliantheae alliance</taxon>
        <taxon>Eupatorieae</taxon>
        <taxon>Mikania</taxon>
    </lineage>
</organism>
<reference evidence="1 2" key="1">
    <citation type="submission" date="2019-05" db="EMBL/GenBank/DDBJ databases">
        <title>Mikania micrantha, genome provides insights into the molecular mechanism of rapid growth.</title>
        <authorList>
            <person name="Liu B."/>
        </authorList>
    </citation>
    <scope>NUCLEOTIDE SEQUENCE [LARGE SCALE GENOMIC DNA]</scope>
    <source>
        <strain evidence="1">NLD-2019</strain>
        <tissue evidence="1">Leaf</tissue>
    </source>
</reference>
<gene>
    <name evidence="1" type="ORF">E3N88_10651</name>
</gene>
<proteinExistence type="predicted"/>
<protein>
    <submittedName>
        <fullName evidence="1">Uncharacterized protein</fullName>
    </submittedName>
</protein>